<keyword evidence="4" id="KW-1185">Reference proteome</keyword>
<gene>
    <name evidence="3" type="primary">ptlF</name>
    <name evidence="3" type="ORF">FEMY_13810</name>
</gene>
<comment type="caution">
    <text evidence="3">The sequence shown here is derived from an EMBL/GenBank/DDBJ whole genome shotgun (WGS) entry which is preliminary data.</text>
</comment>
<proteinExistence type="inferred from homology"/>
<organism evidence="3 4">
    <name type="scientific">Ferrovum myxofaciens</name>
    <dbReference type="NCBI Taxonomy" id="416213"/>
    <lineage>
        <taxon>Bacteria</taxon>
        <taxon>Pseudomonadati</taxon>
        <taxon>Pseudomonadota</taxon>
        <taxon>Betaproteobacteria</taxon>
        <taxon>Ferrovales</taxon>
        <taxon>Ferrovaceae</taxon>
        <taxon>Ferrovum</taxon>
    </lineage>
</organism>
<dbReference type="Gene3D" id="2.60.40.2500">
    <property type="match status" value="1"/>
</dbReference>
<dbReference type="STRING" id="1789004.FEMY_13810"/>
<name>A0A149VXY3_9PROT</name>
<evidence type="ECO:0000256" key="2">
    <source>
        <dbReference type="ARBA" id="ARBA00022729"/>
    </source>
</evidence>
<evidence type="ECO:0000313" key="4">
    <source>
        <dbReference type="Proteomes" id="UP000075653"/>
    </source>
</evidence>
<dbReference type="RefSeq" id="WP_031597198.1">
    <property type="nucleotide sequence ID" value="NZ_CP053676.1"/>
</dbReference>
<sequence length="271" mass="30499">MNDLPFRNLGFFAVVKKRMFPWSGVMAMGWARAGWCLCALLLTQAADSDPVGPTRTQVQVYDSEVPTEILTVPGVPTDLQLAPHEKITGLALGDTLQWRVEELPGHLFLKPLRPDLFTAGTLVTNLRVYSLVLRSTTPQGPWVMRVRWILDEEKSLSSPSGKTIHPFSLIPRRVHTHYTIKGDAEFRPLEVFDDGRFTWIDMGHPQVLPAVFMVDAEGSRLVNYLLHPPYFVVQRLMPRFLLKLGGTEVEVINPDYGKSSEAQGEVPEQKP</sequence>
<dbReference type="EMBL" id="LRRD01000025">
    <property type="protein sequence ID" value="KXW58085.1"/>
    <property type="molecule type" value="Genomic_DNA"/>
</dbReference>
<evidence type="ECO:0000256" key="1">
    <source>
        <dbReference type="ARBA" id="ARBA00006135"/>
    </source>
</evidence>
<dbReference type="InterPro" id="IPR038161">
    <property type="entry name" value="VirB9/CagX/TrbG_C_sf"/>
</dbReference>
<dbReference type="Proteomes" id="UP000075653">
    <property type="component" value="Unassembled WGS sequence"/>
</dbReference>
<reference evidence="3 4" key="1">
    <citation type="submission" date="2016-01" db="EMBL/GenBank/DDBJ databases">
        <title>Genome sequence of the acidophilic iron oxidising Ferrovum strain Z-31.</title>
        <authorList>
            <person name="Poehlein A."/>
            <person name="Ullrich S.R."/>
            <person name="Schloemann M."/>
            <person name="Muehling M."/>
            <person name="Daniel R."/>
        </authorList>
    </citation>
    <scope>NUCLEOTIDE SEQUENCE [LARGE SCALE GENOMIC DNA]</scope>
    <source>
        <strain evidence="3 4">Z-31</strain>
    </source>
</reference>
<dbReference type="GeneID" id="301708364"/>
<evidence type="ECO:0000313" key="3">
    <source>
        <dbReference type="EMBL" id="KXW58085.1"/>
    </source>
</evidence>
<dbReference type="InterPro" id="IPR010258">
    <property type="entry name" value="Conjugal_tfr_TrbG/VirB9/CagX"/>
</dbReference>
<dbReference type="Pfam" id="PF03524">
    <property type="entry name" value="CagX"/>
    <property type="match status" value="1"/>
</dbReference>
<comment type="similarity">
    <text evidence="1">Belongs to the TrbG/VirB9 family.</text>
</comment>
<dbReference type="InterPro" id="IPR033645">
    <property type="entry name" value="VirB9/CagX/TrbG_C"/>
</dbReference>
<dbReference type="AlphaFoldDB" id="A0A149VXY3"/>
<protein>
    <submittedName>
        <fullName evidence="3">Type IV secretion system protein PtlF</fullName>
    </submittedName>
</protein>
<accession>A0A149VXY3</accession>
<dbReference type="CDD" id="cd06911">
    <property type="entry name" value="VirB9_CagX_TrbG"/>
    <property type="match status" value="1"/>
</dbReference>
<dbReference type="OrthoDB" id="9773431at2"/>
<keyword evidence="2" id="KW-0732">Signal</keyword>
<dbReference type="PATRIC" id="fig|1789004.3.peg.1399"/>